<evidence type="ECO:0000313" key="2">
    <source>
        <dbReference type="Proteomes" id="UP000005809"/>
    </source>
</evidence>
<comment type="caution">
    <text evidence="1">The sequence shown here is derived from an EMBL/GenBank/DDBJ whole genome shotgun (WGS) entry which is preliminary data.</text>
</comment>
<reference evidence="1 2" key="1">
    <citation type="submission" date="2012-05" db="EMBL/GenBank/DDBJ databases">
        <title>The Genome Sequence of Fusobacterium periodontium Oral Taxon 201 Strain D10.</title>
        <authorList>
            <consortium name="The Broad Institute Genome Sequencing Platform"/>
            <consortium name="The Broad Institute Genome Sequencing Center for Infectious Disease"/>
            <person name="Earl A."/>
            <person name="Ward D."/>
            <person name="Feldgarden M."/>
            <person name="Gevers D."/>
            <person name="Strauss J."/>
            <person name="Sibley C."/>
            <person name="White A."/>
            <person name="Ambrose C.E."/>
            <person name="Allen-Vercoe E."/>
            <person name="Walker B."/>
            <person name="Young S.K."/>
            <person name="Zeng Q."/>
            <person name="Gargeya S."/>
            <person name="Fitzgerald M."/>
            <person name="Haas B."/>
            <person name="Abouelleil A."/>
            <person name="Alvarado L."/>
            <person name="Arachchi H.M."/>
            <person name="Berlin A.M."/>
            <person name="Chapman S.B."/>
            <person name="Goldberg J."/>
            <person name="Griggs A."/>
            <person name="Gujja S."/>
            <person name="Hansen M."/>
            <person name="Howarth C."/>
            <person name="Imamovic A."/>
            <person name="Larimer J."/>
            <person name="McCowan C."/>
            <person name="Montmayeur A."/>
            <person name="Murphy C."/>
            <person name="Neiman D."/>
            <person name="Pearson M."/>
            <person name="Priest M."/>
            <person name="Roberts A."/>
            <person name="Saif S."/>
            <person name="Shea T."/>
            <person name="Sisk P."/>
            <person name="Sykes S."/>
            <person name="Wortman J."/>
            <person name="Nusbaum C."/>
            <person name="Birren B."/>
        </authorList>
    </citation>
    <scope>NUCLEOTIDE SEQUENCE [LARGE SCALE GENOMIC DNA]</scope>
    <source>
        <strain evidence="1 2">D10</strain>
    </source>
</reference>
<evidence type="ECO:0000313" key="1">
    <source>
        <dbReference type="EMBL" id="EKA92901.1"/>
    </source>
</evidence>
<name>K1GMS0_9FUSO</name>
<dbReference type="HOGENOM" id="CLU_3365163_0_0_0"/>
<dbReference type="EMBL" id="ACIF01000301">
    <property type="protein sequence ID" value="EKA92901.1"/>
    <property type="molecule type" value="Genomic_DNA"/>
</dbReference>
<dbReference type="AlphaFoldDB" id="K1GMS0"/>
<protein>
    <submittedName>
        <fullName evidence="1">Uncharacterized protein</fullName>
    </submittedName>
</protein>
<gene>
    <name evidence="1" type="ORF">FPOG_01286</name>
</gene>
<accession>K1GMS0</accession>
<dbReference type="Proteomes" id="UP000005809">
    <property type="component" value="Unassembled WGS sequence"/>
</dbReference>
<organism evidence="1 2">
    <name type="scientific">Fusobacterium periodonticum D10</name>
    <dbReference type="NCBI Taxonomy" id="620833"/>
    <lineage>
        <taxon>Bacteria</taxon>
        <taxon>Fusobacteriati</taxon>
        <taxon>Fusobacteriota</taxon>
        <taxon>Fusobacteriia</taxon>
        <taxon>Fusobacteriales</taxon>
        <taxon>Fusobacteriaceae</taxon>
        <taxon>Fusobacterium</taxon>
    </lineage>
</organism>
<sequence length="35" mass="4457">MKFIYTLEISLKKNINLEKYYKIKFRQKMKVMTRE</sequence>
<proteinExistence type="predicted"/>